<evidence type="ECO:0000259" key="4">
    <source>
        <dbReference type="Pfam" id="PF08241"/>
    </source>
</evidence>
<evidence type="ECO:0000313" key="5">
    <source>
        <dbReference type="EMBL" id="GAA2112061.1"/>
    </source>
</evidence>
<gene>
    <name evidence="5" type="ORF">GCM10009726_28500</name>
</gene>
<dbReference type="Gene3D" id="3.40.50.150">
    <property type="entry name" value="Vaccinia Virus protein VP39"/>
    <property type="match status" value="1"/>
</dbReference>
<dbReference type="InterPro" id="IPR051052">
    <property type="entry name" value="Diverse_substrate_MTase"/>
</dbReference>
<proteinExistence type="inferred from homology"/>
<dbReference type="InterPro" id="IPR013216">
    <property type="entry name" value="Methyltransf_11"/>
</dbReference>
<dbReference type="SUPFAM" id="SSF53335">
    <property type="entry name" value="S-adenosyl-L-methionine-dependent methyltransferases"/>
    <property type="match status" value="1"/>
</dbReference>
<dbReference type="PANTHER" id="PTHR44942">
    <property type="entry name" value="METHYLTRANSF_11 DOMAIN-CONTAINING PROTEIN"/>
    <property type="match status" value="1"/>
</dbReference>
<name>A0ABP5J7N0_9ACTN</name>
<feature type="domain" description="Methyltransferase type 11" evidence="4">
    <location>
        <begin position="38"/>
        <end position="130"/>
    </location>
</feature>
<sequence length="252" mass="27123">MSFEVAGEAYDRFMGRYSRPLAADFADWLEPTYGQRAVDVGCGPGALTGALVDRLGADRVSAVDPSAPFVDAVRSRLPGVDVRQGTADSLPYDDDTFDVAAACLVVHFMPDPVAGLTEMVRVTRPGGWIAATVWDLAGARAPMWPVWEAFGVIRPGGLAEERLPAGTEDGLRRMLGVAGVRDIESLEMPVVVTHDSFEEWWTPYLEGVGPIGAELAALDATDRERIEELCRDRLGAGPFDLTAVAYAVRGRA</sequence>
<keyword evidence="2 5" id="KW-0489">Methyltransferase</keyword>
<evidence type="ECO:0000313" key="6">
    <source>
        <dbReference type="Proteomes" id="UP001501161"/>
    </source>
</evidence>
<dbReference type="Pfam" id="PF08241">
    <property type="entry name" value="Methyltransf_11"/>
    <property type="match status" value="1"/>
</dbReference>
<dbReference type="Proteomes" id="UP001501161">
    <property type="component" value="Unassembled WGS sequence"/>
</dbReference>
<dbReference type="CDD" id="cd02440">
    <property type="entry name" value="AdoMet_MTases"/>
    <property type="match status" value="1"/>
</dbReference>
<keyword evidence="3" id="KW-0808">Transferase</keyword>
<evidence type="ECO:0000256" key="2">
    <source>
        <dbReference type="ARBA" id="ARBA00022603"/>
    </source>
</evidence>
<dbReference type="EMBL" id="BAAAMQ010000015">
    <property type="protein sequence ID" value="GAA2112061.1"/>
    <property type="molecule type" value="Genomic_DNA"/>
</dbReference>
<comment type="similarity">
    <text evidence="1">Belongs to the methyltransferase superfamily.</text>
</comment>
<evidence type="ECO:0000256" key="3">
    <source>
        <dbReference type="ARBA" id="ARBA00022679"/>
    </source>
</evidence>
<dbReference type="RefSeq" id="WP_231252083.1">
    <property type="nucleotide sequence ID" value="NZ_BAAAMQ010000015.1"/>
</dbReference>
<organism evidence="5 6">
    <name type="scientific">Nocardioides furvisabuli</name>
    <dbReference type="NCBI Taxonomy" id="375542"/>
    <lineage>
        <taxon>Bacteria</taxon>
        <taxon>Bacillati</taxon>
        <taxon>Actinomycetota</taxon>
        <taxon>Actinomycetes</taxon>
        <taxon>Propionibacteriales</taxon>
        <taxon>Nocardioidaceae</taxon>
        <taxon>Nocardioides</taxon>
    </lineage>
</organism>
<keyword evidence="6" id="KW-1185">Reference proteome</keyword>
<dbReference type="InterPro" id="IPR029063">
    <property type="entry name" value="SAM-dependent_MTases_sf"/>
</dbReference>
<evidence type="ECO:0000256" key="1">
    <source>
        <dbReference type="ARBA" id="ARBA00008361"/>
    </source>
</evidence>
<accession>A0ABP5J7N0</accession>
<dbReference type="GO" id="GO:0008168">
    <property type="term" value="F:methyltransferase activity"/>
    <property type="evidence" value="ECO:0007669"/>
    <property type="project" value="UniProtKB-KW"/>
</dbReference>
<dbReference type="GO" id="GO:0032259">
    <property type="term" value="P:methylation"/>
    <property type="evidence" value="ECO:0007669"/>
    <property type="project" value="UniProtKB-KW"/>
</dbReference>
<reference evidence="6" key="1">
    <citation type="journal article" date="2019" name="Int. J. Syst. Evol. Microbiol.">
        <title>The Global Catalogue of Microorganisms (GCM) 10K type strain sequencing project: providing services to taxonomists for standard genome sequencing and annotation.</title>
        <authorList>
            <consortium name="The Broad Institute Genomics Platform"/>
            <consortium name="The Broad Institute Genome Sequencing Center for Infectious Disease"/>
            <person name="Wu L."/>
            <person name="Ma J."/>
        </authorList>
    </citation>
    <scope>NUCLEOTIDE SEQUENCE [LARGE SCALE GENOMIC DNA]</scope>
    <source>
        <strain evidence="6">JCM 13813</strain>
    </source>
</reference>
<protein>
    <submittedName>
        <fullName evidence="5">Class I SAM-dependent methyltransferase</fullName>
    </submittedName>
</protein>
<comment type="caution">
    <text evidence="5">The sequence shown here is derived from an EMBL/GenBank/DDBJ whole genome shotgun (WGS) entry which is preliminary data.</text>
</comment>
<dbReference type="PANTHER" id="PTHR44942:SF4">
    <property type="entry name" value="METHYLTRANSFERASE TYPE 11 DOMAIN-CONTAINING PROTEIN"/>
    <property type="match status" value="1"/>
</dbReference>